<proteinExistence type="inferred from homology"/>
<dbReference type="Proteomes" id="UP000266441">
    <property type="component" value="Unassembled WGS sequence"/>
</dbReference>
<dbReference type="RefSeq" id="WP_119350855.1">
    <property type="nucleotide sequence ID" value="NZ_QWET01000011.1"/>
</dbReference>
<evidence type="ECO:0000256" key="7">
    <source>
        <dbReference type="PROSITE-ProRule" id="PRU01360"/>
    </source>
</evidence>
<comment type="caution">
    <text evidence="9">The sequence shown here is derived from an EMBL/GenBank/DDBJ whole genome shotgun (WGS) entry which is preliminary data.</text>
</comment>
<dbReference type="AlphaFoldDB" id="A0A399D227"/>
<keyword evidence="5 7" id="KW-0472">Membrane</keyword>
<evidence type="ECO:0000256" key="3">
    <source>
        <dbReference type="ARBA" id="ARBA00022452"/>
    </source>
</evidence>
<dbReference type="Gene3D" id="2.60.40.1120">
    <property type="entry name" value="Carboxypeptidase-like, regulatory domain"/>
    <property type="match status" value="1"/>
</dbReference>
<dbReference type="PROSITE" id="PS52016">
    <property type="entry name" value="TONB_DEPENDENT_REC_3"/>
    <property type="match status" value="1"/>
</dbReference>
<dbReference type="NCBIfam" id="TIGR04057">
    <property type="entry name" value="SusC_RagA_signa"/>
    <property type="match status" value="1"/>
</dbReference>
<comment type="subcellular location">
    <subcellularLocation>
        <location evidence="1 7">Cell outer membrane</location>
        <topology evidence="1 7">Multi-pass membrane protein</topology>
    </subcellularLocation>
</comment>
<dbReference type="GO" id="GO:0009279">
    <property type="term" value="C:cell outer membrane"/>
    <property type="evidence" value="ECO:0007669"/>
    <property type="project" value="UniProtKB-SubCell"/>
</dbReference>
<dbReference type="InterPro" id="IPR036942">
    <property type="entry name" value="Beta-barrel_TonB_sf"/>
</dbReference>
<accession>A0A399D227</accession>
<dbReference type="InterPro" id="IPR012910">
    <property type="entry name" value="Plug_dom"/>
</dbReference>
<keyword evidence="6 7" id="KW-0998">Cell outer membrane</keyword>
<sequence>MKKKVAWVPINRYLMKLLLIMRLFLFLLLAFVTSVTANVYPQSTRLSVDLQDATISQLINDIEKQSEFIFIYYDGAVDLGKHITVKVSDQTVDKILDIVFDSTDNTYVIFDRQIVIGKKESLPPLETIKKPIIEVLEQLKKELHGRVTDSSGQPLPGVTVVIKGTTQGTITDADGNYSLTNISDDVTLVFSFVGMKTQEISVDGKTSLNVTLDAETIGIEEVVTVAYGTQKKITITGAVAAIKGDELVKSPVPNLTNALTGRVTGITTIQSSGQPGDDDATLRIRGIGTLSKDAAAPLILVDGIERSFSQLDPNEIESISVLKDASSTAVYGIRGANGVIIVTTKKGQEGKTQISYSGNYSIQTPTRLPKFLDGYTFAKLYNEALINDNPLTKLTFTDDELQKFKDQSDPLFYPDTDWLDLIMKDYAAMNQHNLSINGGTKLAKYFVSLGYLNQDGLYNEFQSTSGISNNNTYKRYNIRSNINIDVTKTTKIDFQLGGIYSQTNSSKGAEHYNVNISGSTPLYRGILDSAPTATIGYYDGKIITLDRSGNRNMIQTSLANGFVNFMDNSLNVTVGVKQNLSWLLKGLSARAKVAYDNKYTRTRIFDRNVETYTPVRVHNEEGEEVVVLRQNGEGADIISAPSTRFSRNRQFYMDWALEYANSFENHNVGALLLYNQKKKWYHSSSYPGIPLGYQDWVGRITYNYALKYILEFNLGRNGSENFPKHNRFGWFPALSAGWILTEEPWVKENVNAGTLSYLKLRASYGEVGNDRLGSERFMYFPSEYEEGSYGYLGEDPVKYISFIEGKTGNPDVTWERAKKLDIALDLKMFKDQFSLSFDYFYEKRDNILASLNTVPYYVAILLQDAYNIGIVKNRGVEFETEWRSKINKFNYWINGNFSFARNKIEYMDEAKNLVYPNLNRTGLRVGENFGYVFDGFFNTEEEILTAPLYFGKLPSLGDTKYKDITGDGYIDSNDQQAIKHPSFPEISYGFTFGWEYKNFDFSVLFQGATNYAVMVSGRVYEPFAAFGSAMELVEGRWHADSPDGNANATFPKLSVSYSDLQNYYNSTLNIKDASFLRVKNMELGYTLKKSKLEQFKISSCRFYLSGQNLYTWDKLKIIDPEGNPNANLKYPQLKVFNIGCRVQF</sequence>
<dbReference type="SUPFAM" id="SSF56935">
    <property type="entry name" value="Porins"/>
    <property type="match status" value="1"/>
</dbReference>
<dbReference type="InterPro" id="IPR037066">
    <property type="entry name" value="Plug_dom_sf"/>
</dbReference>
<evidence type="ECO:0000256" key="1">
    <source>
        <dbReference type="ARBA" id="ARBA00004571"/>
    </source>
</evidence>
<keyword evidence="3 7" id="KW-1134">Transmembrane beta strand</keyword>
<dbReference type="EMBL" id="QWET01000011">
    <property type="protein sequence ID" value="RIH64430.1"/>
    <property type="molecule type" value="Genomic_DNA"/>
</dbReference>
<evidence type="ECO:0000313" key="9">
    <source>
        <dbReference type="EMBL" id="RIH64430.1"/>
    </source>
</evidence>
<dbReference type="OrthoDB" id="9768177at2"/>
<dbReference type="FunFam" id="2.60.40.1120:FF:000003">
    <property type="entry name" value="Outer membrane protein Omp121"/>
    <property type="match status" value="1"/>
</dbReference>
<evidence type="ECO:0000256" key="4">
    <source>
        <dbReference type="ARBA" id="ARBA00022692"/>
    </source>
</evidence>
<name>A0A399D227_9BACT</name>
<dbReference type="InterPro" id="IPR023997">
    <property type="entry name" value="TonB-dep_OMP_SusC/RagA_CS"/>
</dbReference>
<feature type="domain" description="Secretin/TonB short N-terminal" evidence="8">
    <location>
        <begin position="69"/>
        <end position="119"/>
    </location>
</feature>
<dbReference type="InterPro" id="IPR008969">
    <property type="entry name" value="CarboxyPept-like_regulatory"/>
</dbReference>
<dbReference type="Pfam" id="PF07715">
    <property type="entry name" value="Plug"/>
    <property type="match status" value="1"/>
</dbReference>
<keyword evidence="2 7" id="KW-0813">Transport</keyword>
<dbReference type="FunFam" id="2.170.130.10:FF:000003">
    <property type="entry name" value="SusC/RagA family TonB-linked outer membrane protein"/>
    <property type="match status" value="1"/>
</dbReference>
<dbReference type="Gene3D" id="2.40.170.20">
    <property type="entry name" value="TonB-dependent receptor, beta-barrel domain"/>
    <property type="match status" value="1"/>
</dbReference>
<dbReference type="NCBIfam" id="TIGR04056">
    <property type="entry name" value="OMP_RagA_SusC"/>
    <property type="match status" value="1"/>
</dbReference>
<dbReference type="InterPro" id="IPR023996">
    <property type="entry name" value="TonB-dep_OMP_SusC/RagA"/>
</dbReference>
<evidence type="ECO:0000259" key="8">
    <source>
        <dbReference type="SMART" id="SM00965"/>
    </source>
</evidence>
<protein>
    <submittedName>
        <fullName evidence="9">SusC/RagA family TonB-linked outer membrane protein</fullName>
    </submittedName>
</protein>
<gene>
    <name evidence="9" type="ORF">D1164_15200</name>
</gene>
<evidence type="ECO:0000256" key="6">
    <source>
        <dbReference type="ARBA" id="ARBA00023237"/>
    </source>
</evidence>
<dbReference type="Gene3D" id="2.170.130.10">
    <property type="entry name" value="TonB-dependent receptor, plug domain"/>
    <property type="match status" value="1"/>
</dbReference>
<dbReference type="InterPro" id="IPR039426">
    <property type="entry name" value="TonB-dep_rcpt-like"/>
</dbReference>
<keyword evidence="4 7" id="KW-0812">Transmembrane</keyword>
<dbReference type="SUPFAM" id="SSF49464">
    <property type="entry name" value="Carboxypeptidase regulatory domain-like"/>
    <property type="match status" value="1"/>
</dbReference>
<evidence type="ECO:0000256" key="2">
    <source>
        <dbReference type="ARBA" id="ARBA00022448"/>
    </source>
</evidence>
<evidence type="ECO:0000256" key="5">
    <source>
        <dbReference type="ARBA" id="ARBA00023136"/>
    </source>
</evidence>
<keyword evidence="10" id="KW-1185">Reference proteome</keyword>
<comment type="similarity">
    <text evidence="7">Belongs to the TonB-dependent receptor family.</text>
</comment>
<organism evidence="9 10">
    <name type="scientific">Mariniphaga sediminis</name>
    <dbReference type="NCBI Taxonomy" id="1628158"/>
    <lineage>
        <taxon>Bacteria</taxon>
        <taxon>Pseudomonadati</taxon>
        <taxon>Bacteroidota</taxon>
        <taxon>Bacteroidia</taxon>
        <taxon>Marinilabiliales</taxon>
        <taxon>Prolixibacteraceae</taxon>
        <taxon>Mariniphaga</taxon>
    </lineage>
</organism>
<dbReference type="Pfam" id="PF13715">
    <property type="entry name" value="CarbopepD_reg_2"/>
    <property type="match status" value="1"/>
</dbReference>
<dbReference type="SMART" id="SM00965">
    <property type="entry name" value="STN"/>
    <property type="match status" value="1"/>
</dbReference>
<dbReference type="InterPro" id="IPR011662">
    <property type="entry name" value="Secretin/TonB_short_N"/>
</dbReference>
<reference evidence="9 10" key="1">
    <citation type="journal article" date="2015" name="Int. J. Syst. Evol. Microbiol.">
        <title>Mariniphaga sediminis sp. nov., isolated from coastal sediment.</title>
        <authorList>
            <person name="Wang F.Q."/>
            <person name="Shen Q.Y."/>
            <person name="Chen G.J."/>
            <person name="Du Z.J."/>
        </authorList>
    </citation>
    <scope>NUCLEOTIDE SEQUENCE [LARGE SCALE GENOMIC DNA]</scope>
    <source>
        <strain evidence="9 10">SY21</strain>
    </source>
</reference>
<evidence type="ECO:0000313" key="10">
    <source>
        <dbReference type="Proteomes" id="UP000266441"/>
    </source>
</evidence>